<keyword evidence="1 2" id="KW-0143">Chaperone</keyword>
<dbReference type="EMBL" id="QXGL01000001">
    <property type="protein sequence ID" value="RSX54297.1"/>
    <property type="molecule type" value="Genomic_DNA"/>
</dbReference>
<comment type="subunit">
    <text evidence="2">Homodimer.</text>
</comment>
<evidence type="ECO:0000256" key="2">
    <source>
        <dbReference type="HAMAP-Rule" id="MF_01151"/>
    </source>
</evidence>
<sequence length="154" mass="16918">MSDETSQDSLAQLAQEVAGLRDLFVRRLADDKNTKQLVQAVNASLVRRDDIDKYKVFASMAKELLLAVDRLQANEPSADLNQSIADELITVLSRYGLEQIDTDGTVDPKVHEIVGIEPVTEGVQPDSIVKVLRTGYMLSGTVLRPAQVIVAKNK</sequence>
<evidence type="ECO:0000256" key="3">
    <source>
        <dbReference type="RuleBase" id="RU004478"/>
    </source>
</evidence>
<comment type="caution">
    <text evidence="4">The sequence shown here is derived from an EMBL/GenBank/DDBJ whole genome shotgun (WGS) entry which is preliminary data.</text>
</comment>
<dbReference type="PANTHER" id="PTHR21237:SF23">
    <property type="entry name" value="GRPE PROTEIN HOMOLOG, MITOCHONDRIAL"/>
    <property type="match status" value="1"/>
</dbReference>
<evidence type="ECO:0000256" key="1">
    <source>
        <dbReference type="ARBA" id="ARBA00023186"/>
    </source>
</evidence>
<dbReference type="PANTHER" id="PTHR21237">
    <property type="entry name" value="GRPE PROTEIN"/>
    <property type="match status" value="1"/>
</dbReference>
<dbReference type="RefSeq" id="WP_125979527.1">
    <property type="nucleotide sequence ID" value="NZ_QXGL01000001.1"/>
</dbReference>
<keyword evidence="5" id="KW-1185">Reference proteome</keyword>
<dbReference type="AlphaFoldDB" id="A0A430FN95"/>
<comment type="subcellular location">
    <subcellularLocation>
        <location evidence="2">Cytoplasm</location>
    </subcellularLocation>
</comment>
<keyword evidence="2" id="KW-0963">Cytoplasm</keyword>
<name>A0A430FN95_9BIFI</name>
<dbReference type="GO" id="GO:0051082">
    <property type="term" value="F:unfolded protein binding"/>
    <property type="evidence" value="ECO:0007669"/>
    <property type="project" value="TreeGrafter"/>
</dbReference>
<dbReference type="InterPro" id="IPR000740">
    <property type="entry name" value="GrpE"/>
</dbReference>
<comment type="function">
    <text evidence="2">Participates actively in the response to hyperosmotic and heat shock by preventing the aggregation of stress-denatured proteins, in association with DnaK and GrpE. It is the nucleotide exchange factor for DnaK and may function as a thermosensor. Unfolded proteins bind initially to DnaJ; upon interaction with the DnaJ-bound protein, DnaK hydrolyzes its bound ATP, resulting in the formation of a stable complex. GrpE releases ADP from DnaK; ATP binding to DnaK triggers the release of the substrate protein, thus completing the reaction cycle. Several rounds of ATP-dependent interactions between DnaJ, DnaK and GrpE are required for fully efficient folding.</text>
</comment>
<dbReference type="OrthoDB" id="4578855at2"/>
<gene>
    <name evidence="2" type="primary">grpE</name>
    <name evidence="4" type="ORF">D2E25_0605</name>
</gene>
<proteinExistence type="inferred from homology"/>
<dbReference type="GO" id="GO:0006457">
    <property type="term" value="P:protein folding"/>
    <property type="evidence" value="ECO:0007669"/>
    <property type="project" value="InterPro"/>
</dbReference>
<protein>
    <recommendedName>
        <fullName evidence="2">Protein GrpE</fullName>
    </recommendedName>
    <alternativeName>
        <fullName evidence="2">HSP-70 cofactor</fullName>
    </alternativeName>
</protein>
<dbReference type="Gene3D" id="2.30.22.10">
    <property type="entry name" value="Head domain of nucleotide exchange factor GrpE"/>
    <property type="match status" value="1"/>
</dbReference>
<comment type="similarity">
    <text evidence="2 3">Belongs to the GrpE family.</text>
</comment>
<dbReference type="Pfam" id="PF01025">
    <property type="entry name" value="GrpE"/>
    <property type="match status" value="1"/>
</dbReference>
<dbReference type="PRINTS" id="PR00773">
    <property type="entry name" value="GRPEPROTEIN"/>
</dbReference>
<organism evidence="4 5">
    <name type="scientific">Bifidobacterium goeldii</name>
    <dbReference type="NCBI Taxonomy" id="2306975"/>
    <lineage>
        <taxon>Bacteria</taxon>
        <taxon>Bacillati</taxon>
        <taxon>Actinomycetota</taxon>
        <taxon>Actinomycetes</taxon>
        <taxon>Bifidobacteriales</taxon>
        <taxon>Bifidobacteriaceae</taxon>
        <taxon>Bifidobacterium</taxon>
    </lineage>
</organism>
<dbReference type="GO" id="GO:0042803">
    <property type="term" value="F:protein homodimerization activity"/>
    <property type="evidence" value="ECO:0007669"/>
    <property type="project" value="InterPro"/>
</dbReference>
<dbReference type="SUPFAM" id="SSF51064">
    <property type="entry name" value="Head domain of nucleotide exchange factor GrpE"/>
    <property type="match status" value="1"/>
</dbReference>
<reference evidence="4 5" key="1">
    <citation type="submission" date="2018-09" db="EMBL/GenBank/DDBJ databases">
        <title>Characterization of the phylogenetic diversity of five novel species belonging to the genus Bifidobacterium.</title>
        <authorList>
            <person name="Lugli G.A."/>
            <person name="Duranti S."/>
            <person name="Milani C."/>
        </authorList>
    </citation>
    <scope>NUCLEOTIDE SEQUENCE [LARGE SCALE GENOMIC DNA]</scope>
    <source>
        <strain evidence="4 5">2034B</strain>
    </source>
</reference>
<dbReference type="HAMAP" id="MF_01151">
    <property type="entry name" value="GrpE"/>
    <property type="match status" value="1"/>
</dbReference>
<dbReference type="Proteomes" id="UP000287533">
    <property type="component" value="Unassembled WGS sequence"/>
</dbReference>
<dbReference type="GO" id="GO:0005737">
    <property type="term" value="C:cytoplasm"/>
    <property type="evidence" value="ECO:0007669"/>
    <property type="project" value="UniProtKB-SubCell"/>
</dbReference>
<dbReference type="InterPro" id="IPR009012">
    <property type="entry name" value="GrpE_head"/>
</dbReference>
<dbReference type="GO" id="GO:0000774">
    <property type="term" value="F:adenyl-nucleotide exchange factor activity"/>
    <property type="evidence" value="ECO:0007669"/>
    <property type="project" value="InterPro"/>
</dbReference>
<evidence type="ECO:0000313" key="4">
    <source>
        <dbReference type="EMBL" id="RSX54297.1"/>
    </source>
</evidence>
<keyword evidence="2" id="KW-0346">Stress response</keyword>
<accession>A0A430FN95</accession>
<dbReference type="GO" id="GO:0051087">
    <property type="term" value="F:protein-folding chaperone binding"/>
    <property type="evidence" value="ECO:0007669"/>
    <property type="project" value="InterPro"/>
</dbReference>
<evidence type="ECO:0000313" key="5">
    <source>
        <dbReference type="Proteomes" id="UP000287533"/>
    </source>
</evidence>